<evidence type="ECO:0000259" key="8">
    <source>
        <dbReference type="Pfam" id="PF17042"/>
    </source>
</evidence>
<reference evidence="9" key="1">
    <citation type="submission" date="2022-09" db="EMBL/GenBank/DDBJ databases">
        <title>Bacterial diversity in gut of crayfish and pufferfish.</title>
        <authorList>
            <person name="Huang Y."/>
        </authorList>
    </citation>
    <scope>NUCLEOTIDE SEQUENCE</scope>
    <source>
        <strain evidence="9">PR12</strain>
    </source>
</reference>
<evidence type="ECO:0000256" key="5">
    <source>
        <dbReference type="ARBA" id="ARBA00022840"/>
    </source>
</evidence>
<proteinExistence type="inferred from homology"/>
<evidence type="ECO:0000256" key="2">
    <source>
        <dbReference type="ARBA" id="ARBA00022679"/>
    </source>
</evidence>
<evidence type="ECO:0000313" key="10">
    <source>
        <dbReference type="Proteomes" id="UP001058290"/>
    </source>
</evidence>
<dbReference type="Proteomes" id="UP001058290">
    <property type="component" value="Chromosome"/>
</dbReference>
<dbReference type="Pfam" id="PF17042">
    <property type="entry name" value="NBD_C"/>
    <property type="match status" value="1"/>
</dbReference>
<keyword evidence="10" id="KW-1185">Reference proteome</keyword>
<evidence type="ECO:0000256" key="3">
    <source>
        <dbReference type="ARBA" id="ARBA00022741"/>
    </source>
</evidence>
<dbReference type="InterPro" id="IPR010737">
    <property type="entry name" value="4-carb_acid_sugar_kinase_N"/>
</dbReference>
<evidence type="ECO:0000256" key="4">
    <source>
        <dbReference type="ARBA" id="ARBA00022777"/>
    </source>
</evidence>
<dbReference type="RefSeq" id="WP_260720065.1">
    <property type="nucleotide sequence ID" value="NZ_CP104377.1"/>
</dbReference>
<feature type="domain" description="Four-carbon acid sugar kinase N-terminal" evidence="7">
    <location>
        <begin position="13"/>
        <end position="260"/>
    </location>
</feature>
<dbReference type="Gene3D" id="3.40.980.20">
    <property type="entry name" value="Four-carbon acid sugar kinase, nucleotide binding domain"/>
    <property type="match status" value="1"/>
</dbReference>
<dbReference type="EMBL" id="CP104377">
    <property type="protein sequence ID" value="UXC20352.1"/>
    <property type="molecule type" value="Genomic_DNA"/>
</dbReference>
<dbReference type="InterPro" id="IPR042213">
    <property type="entry name" value="NBD_C_sf"/>
</dbReference>
<evidence type="ECO:0000259" key="7">
    <source>
        <dbReference type="Pfam" id="PF07005"/>
    </source>
</evidence>
<evidence type="ECO:0000313" key="9">
    <source>
        <dbReference type="EMBL" id="UXC20352.1"/>
    </source>
</evidence>
<evidence type="ECO:0000256" key="1">
    <source>
        <dbReference type="ARBA" id="ARBA00005715"/>
    </source>
</evidence>
<name>A0ABY6A258_9BURK</name>
<comment type="similarity">
    <text evidence="1">Belongs to the four-carbon acid sugar kinase family.</text>
</comment>
<gene>
    <name evidence="9" type="ORF">N4T19_09680</name>
</gene>
<keyword evidence="6" id="KW-0119">Carbohydrate metabolism</keyword>
<keyword evidence="4 9" id="KW-0418">Kinase</keyword>
<dbReference type="SUPFAM" id="SSF142764">
    <property type="entry name" value="YgbK-like"/>
    <property type="match status" value="1"/>
</dbReference>
<dbReference type="InterPro" id="IPR031475">
    <property type="entry name" value="NBD_C"/>
</dbReference>
<accession>A0ABY6A258</accession>
<organism evidence="9 10">
    <name type="scientific">Comamonas squillarum</name>
    <dbReference type="NCBI Taxonomy" id="2977320"/>
    <lineage>
        <taxon>Bacteria</taxon>
        <taxon>Pseudomonadati</taxon>
        <taxon>Pseudomonadota</taxon>
        <taxon>Betaproteobacteria</taxon>
        <taxon>Burkholderiales</taxon>
        <taxon>Comamonadaceae</taxon>
        <taxon>Comamonas</taxon>
    </lineage>
</organism>
<dbReference type="GO" id="GO:0016301">
    <property type="term" value="F:kinase activity"/>
    <property type="evidence" value="ECO:0007669"/>
    <property type="project" value="UniProtKB-KW"/>
</dbReference>
<dbReference type="InterPro" id="IPR037051">
    <property type="entry name" value="4-carb_acid_sugar_kinase_N_sf"/>
</dbReference>
<keyword evidence="3" id="KW-0547">Nucleotide-binding</keyword>
<evidence type="ECO:0000256" key="6">
    <source>
        <dbReference type="ARBA" id="ARBA00023277"/>
    </source>
</evidence>
<protein>
    <submittedName>
        <fullName evidence="9">Four-carbon acid sugar kinase family protein</fullName>
    </submittedName>
</protein>
<dbReference type="Gene3D" id="3.40.50.10840">
    <property type="entry name" value="Putative sugar-binding, N-terminal domain"/>
    <property type="match status" value="1"/>
</dbReference>
<feature type="domain" description="Four-carbon acid sugar kinase nucleotide binding" evidence="8">
    <location>
        <begin position="288"/>
        <end position="446"/>
    </location>
</feature>
<keyword evidence="2" id="KW-0808">Transferase</keyword>
<keyword evidence="5" id="KW-0067">ATP-binding</keyword>
<sequence length="454" mass="47401">MLDTLLRGQPAVVWYGDDFTGATDTLATVAQAGLRSLLFLDVPTEAQRAKAGPLQAIGIAGAARSLPPAAMAEVLAPVAQFMAASGAPLLHYKCCSTFDSAPHVGSIGAAVAALRKVAPASPAVIVGGQPNIGRFCAFGNLFAQAGPGGAVHRIDRHPTMRHHPVTPMDEADLRLHLARQGLADIRLLSTRQLELAGADTEVLLRWMQAQEAREGECPSPDALLIDLVHEAQLPQIGALLWARAQQSPLLAVGPSGVEQCLIAVWRQLGLLGEVPAAEPLAPAQGPVLVLVGSLSPVSRQQIAASQQFDKREVDVGRLLAEQGYLPACAAQLAQGLHEGRPMLAHTSRPDQTLDAATTAAVAQRSAQLLAETLRLMAAQGQPLKRLGIAGGDTSSLATQALGLWGLAFHSTLAPGVTMSVARSDDARIDGLELMLKGGQMGDAQLFDRLVTGPG</sequence>
<dbReference type="Pfam" id="PF07005">
    <property type="entry name" value="SBD_N"/>
    <property type="match status" value="1"/>
</dbReference>